<proteinExistence type="predicted"/>
<sequence>MPPAPEPSSRLSGNESSRPNRRPAVVLRASPPGSFAIFCGAHEPITSDNILESDYDEHRPGVVQILPETLSFSSPVYKKARTTRSNGCGTRLHGAMSSPRSSQSRTVNQPQCWYGEEKNVAETVVPLERRYFPQTLWEALDLCHDIGTAACGCVMNGVGCAVCGNPLGAVQAYCSSHSFRGSNAPRKGSTYIFAHSAVTAAPSSLPRAPNSNASSASAVDPALTMPLPPAQTAADNLFGNDFIQSVADGLDEFVDVGLFRGDGDLNFERDFGQWFNPDDVDMLPQSPNSNASPSASSASTIEPAPPDDAATARTTAAGDPPTCGERAGRVRRRWAAPRGRGPQLRAGLWAVVRPGRSGHGPWQTNRTHDARRHPSRASSDACQLPPPPRHHSRSGPSPARAVAARFTVRRAVSAAPQWRGGCVTLTSGGLLGEHHEAEARSGRGCASTALIMTCASRLSWRGGGGDARRREASAQRASAVERLRRRPTPAPRNATHGSTTVSNGCRQALQSRARSHFPVPPSDRAAAAAPVRAQETLKG</sequence>
<dbReference type="EMBL" id="JACAZH010000012">
    <property type="protein sequence ID" value="KAF7353451.1"/>
    <property type="molecule type" value="Genomic_DNA"/>
</dbReference>
<evidence type="ECO:0000313" key="2">
    <source>
        <dbReference type="EMBL" id="KAF7353451.1"/>
    </source>
</evidence>
<reference evidence="2" key="1">
    <citation type="submission" date="2020-05" db="EMBL/GenBank/DDBJ databases">
        <title>Mycena genomes resolve the evolution of fungal bioluminescence.</title>
        <authorList>
            <person name="Tsai I.J."/>
        </authorList>
    </citation>
    <scope>NUCLEOTIDE SEQUENCE</scope>
    <source>
        <strain evidence="2">160909Yilan</strain>
    </source>
</reference>
<feature type="compositionally biased region" description="Polar residues" evidence="1">
    <location>
        <begin position="495"/>
        <end position="512"/>
    </location>
</feature>
<feature type="region of interest" description="Disordered" evidence="1">
    <location>
        <begin position="276"/>
        <end position="400"/>
    </location>
</feature>
<dbReference type="Proteomes" id="UP000623467">
    <property type="component" value="Unassembled WGS sequence"/>
</dbReference>
<feature type="region of interest" description="Disordered" evidence="1">
    <location>
        <begin position="460"/>
        <end position="539"/>
    </location>
</feature>
<organism evidence="2 3">
    <name type="scientific">Mycena sanguinolenta</name>
    <dbReference type="NCBI Taxonomy" id="230812"/>
    <lineage>
        <taxon>Eukaryota</taxon>
        <taxon>Fungi</taxon>
        <taxon>Dikarya</taxon>
        <taxon>Basidiomycota</taxon>
        <taxon>Agaricomycotina</taxon>
        <taxon>Agaricomycetes</taxon>
        <taxon>Agaricomycetidae</taxon>
        <taxon>Agaricales</taxon>
        <taxon>Marasmiineae</taxon>
        <taxon>Mycenaceae</taxon>
        <taxon>Mycena</taxon>
    </lineage>
</organism>
<evidence type="ECO:0000313" key="3">
    <source>
        <dbReference type="Proteomes" id="UP000623467"/>
    </source>
</evidence>
<gene>
    <name evidence="2" type="ORF">MSAN_01534300</name>
</gene>
<comment type="caution">
    <text evidence="2">The sequence shown here is derived from an EMBL/GenBank/DDBJ whole genome shotgun (WGS) entry which is preliminary data.</text>
</comment>
<accession>A0A8H6Y7R9</accession>
<feature type="region of interest" description="Disordered" evidence="1">
    <location>
        <begin position="82"/>
        <end position="106"/>
    </location>
</feature>
<evidence type="ECO:0000256" key="1">
    <source>
        <dbReference type="SAM" id="MobiDB-lite"/>
    </source>
</evidence>
<keyword evidence="3" id="KW-1185">Reference proteome</keyword>
<dbReference type="OrthoDB" id="5600002at2759"/>
<feature type="region of interest" description="Disordered" evidence="1">
    <location>
        <begin position="1"/>
        <end position="22"/>
    </location>
</feature>
<name>A0A8H6Y7R9_9AGAR</name>
<feature type="compositionally biased region" description="Low complexity" evidence="1">
    <location>
        <begin position="307"/>
        <end position="322"/>
    </location>
</feature>
<dbReference type="AlphaFoldDB" id="A0A8H6Y7R9"/>
<protein>
    <submittedName>
        <fullName evidence="2">Uncharacterized protein</fullName>
    </submittedName>
</protein>
<feature type="compositionally biased region" description="Low complexity" evidence="1">
    <location>
        <begin position="522"/>
        <end position="533"/>
    </location>
</feature>
<feature type="compositionally biased region" description="Low complexity" evidence="1">
    <location>
        <begin position="286"/>
        <end position="299"/>
    </location>
</feature>